<dbReference type="KEGG" id="pfuw:KF707C_4790"/>
<dbReference type="Proteomes" id="UP000218554">
    <property type="component" value="Chromosome"/>
</dbReference>
<evidence type="ECO:0000313" key="1">
    <source>
        <dbReference type="EMBL" id="BAU72167.1"/>
    </source>
</evidence>
<dbReference type="EMBL" id="AP014862">
    <property type="protein sequence ID" value="BAU72167.1"/>
    <property type="molecule type" value="Genomic_DNA"/>
</dbReference>
<dbReference type="Pfam" id="PF14072">
    <property type="entry name" value="DndB"/>
    <property type="match status" value="1"/>
</dbReference>
<keyword evidence="2" id="KW-1185">Reference proteome</keyword>
<dbReference type="InterPro" id="IPR017601">
    <property type="entry name" value="DGQHR-contain_dom"/>
</dbReference>
<reference evidence="1 2" key="2">
    <citation type="journal article" date="2017" name="Int. J. Syst. Evol. Microbiol.">
        <title>Pseudomonas furukawaii sp. nov., a polychlorinated biphenyl-degrading bacterium isolated from biphenyl-contaminated soil in Japan.</title>
        <authorList>
            <person name="Kimura N."/>
            <person name="Watanabe T."/>
            <person name="Suenaga H."/>
            <person name="Fujihara H."/>
            <person name="Futagami T."/>
            <person name="Goto M."/>
            <person name="Hanada S."/>
            <person name="Hirose J."/>
        </authorList>
    </citation>
    <scope>NUCLEOTIDE SEQUENCE [LARGE SCALE GENOMIC DNA]</scope>
    <source>
        <strain evidence="2">DSM 10086 / NBRC 110670 / KF707</strain>
    </source>
</reference>
<accession>A0AAD1BVY5</accession>
<reference evidence="2" key="1">
    <citation type="submission" date="2015-05" db="EMBL/GenBank/DDBJ databases">
        <title>Draft genome sequencing of a biphenyl-degrading bacterium, Pseudomonas balearica KF707 (=NBRC110670).</title>
        <authorList>
            <person name="Kimura N."/>
            <person name="Hirose J."/>
            <person name="Watanabe T."/>
            <person name="Suenaga H."/>
            <person name="Fujihara H."/>
            <person name="Noguchi M."/>
            <person name="Hashimoto M."/>
            <person name="Shimodaira J."/>
            <person name="Tsuchikane K."/>
            <person name="Hosoyama A."/>
            <person name="Yamazoe A."/>
            <person name="Fujita N."/>
            <person name="Furukawa K."/>
        </authorList>
    </citation>
    <scope>NUCLEOTIDE SEQUENCE [LARGE SCALE GENOMIC DNA]</scope>
    <source>
        <strain evidence="2">DSM 10086 / NBRC 110670 / KF707</strain>
    </source>
</reference>
<organism evidence="1 2">
    <name type="scientific">Metapseudomonas furukawaii</name>
    <name type="common">Pseudomonas furukawaii</name>
    <dbReference type="NCBI Taxonomy" id="1149133"/>
    <lineage>
        <taxon>Bacteria</taxon>
        <taxon>Pseudomonadati</taxon>
        <taxon>Pseudomonadota</taxon>
        <taxon>Gammaproteobacteria</taxon>
        <taxon>Pseudomonadales</taxon>
        <taxon>Pseudomonadaceae</taxon>
        <taxon>Metapseudomonas</taxon>
    </lineage>
</organism>
<evidence type="ECO:0008006" key="3">
    <source>
        <dbReference type="Google" id="ProtNLM"/>
    </source>
</evidence>
<dbReference type="NCBIfam" id="TIGR03187">
    <property type="entry name" value="DGQHR"/>
    <property type="match status" value="1"/>
</dbReference>
<dbReference type="InterPro" id="IPR017642">
    <property type="entry name" value="DNA_S_mod_DndB"/>
</dbReference>
<dbReference type="CDD" id="cd16413">
    <property type="entry name" value="DGQHR_domain"/>
    <property type="match status" value="1"/>
</dbReference>
<protein>
    <recommendedName>
        <fullName evidence="3">DGQHR domain-containing protein</fullName>
    </recommendedName>
</protein>
<dbReference type="AlphaFoldDB" id="A0AAD1BVY5"/>
<gene>
    <name evidence="1" type="ORF">KF707C_4790</name>
</gene>
<sequence length="391" mass="44419">MLPFTESADKKEFSVDCIAVEQPLGQFFIASIPYSKLIEITYADTRRVEEEEHGFETMLGIQRHVSKSRVSELNQYVNTFDACFPTAIILSIPESCVEYDASSKRLKIFESKSGVNDSDEGVPYEKIAKILDGQHRIKGLEGYVKDKKFDMNVSIFVDLDPASEAYIFSVVNQAQTKVNKSLVYDLYSLAKAKSPQKLCHQVAVALNETDGSPFRHKIKRLGVAGPKTEAVAITQAAFVEALMRHVSYPNSLAVEDRDLYLRGKKPRAPSSKDLEKMIFRGMMLEDRDYDLTDVIWNYFDAVQERWPEAWHSQNKGTMLSKTNGFMALMRFLKDIYIDREAIGTVLSKESFLEIFKAIDLNDNDFTVDNYKPGTSGESALYKDLKNKYFGE</sequence>
<proteinExistence type="predicted"/>
<name>A0AAD1BVY5_METFU</name>
<evidence type="ECO:0000313" key="2">
    <source>
        <dbReference type="Proteomes" id="UP000218554"/>
    </source>
</evidence>